<dbReference type="Pfam" id="PF14343">
    <property type="entry name" value="PrcB_C"/>
    <property type="match status" value="1"/>
</dbReference>
<protein>
    <recommendedName>
        <fullName evidence="1">PrcB C-terminal domain-containing protein</fullName>
    </recommendedName>
</protein>
<keyword evidence="3" id="KW-1185">Reference proteome</keyword>
<proteinExistence type="predicted"/>
<sequence length="364" mass="36393">MLNVMNPKISLMALKLGILGGAGILSGCAATAPAGLAVHEALLYGAGNQRLTWVYGDLAAGQSSQVSLGGQSVQLAQVAGAADGALTVNGNRFYQSGLSGSVTQPKVTRTAQGLFDVASAGGISELYYTDGRNWYLLSATAGAAITAQPVSGLEGAGELTPSEAASLTRSLSGQGALAVGVLASSSVPDQPLAVTPEPQERRLTALSVARVTAATSGTGAATPATPAPTPGGTMNYSVLDKGNNAAASGPTVQVATTAAQAEALYGLAYGRQSSRPSAPSLNGKTLVGIFMGTRSTGGYSLEVQAVDVAGGRVTVQVLEKAPAADMLTTQALTSPWVIVELQGRYSDVQVQGLGRSAGVGTAEQ</sequence>
<reference evidence="3" key="1">
    <citation type="journal article" date="2019" name="Int. J. Syst. Evol. Microbiol.">
        <title>The Global Catalogue of Microorganisms (GCM) 10K type strain sequencing project: providing services to taxonomists for standard genome sequencing and annotation.</title>
        <authorList>
            <consortium name="The Broad Institute Genomics Platform"/>
            <consortium name="The Broad Institute Genome Sequencing Center for Infectious Disease"/>
            <person name="Wu L."/>
            <person name="Ma J."/>
        </authorList>
    </citation>
    <scope>NUCLEOTIDE SEQUENCE [LARGE SCALE GENOMIC DNA]</scope>
    <source>
        <strain evidence="3">CGMCC 1.18439</strain>
    </source>
</reference>
<evidence type="ECO:0000313" key="3">
    <source>
        <dbReference type="Proteomes" id="UP000632154"/>
    </source>
</evidence>
<evidence type="ECO:0000259" key="1">
    <source>
        <dbReference type="Pfam" id="PF14343"/>
    </source>
</evidence>
<evidence type="ECO:0000313" key="2">
    <source>
        <dbReference type="EMBL" id="GHG06288.1"/>
    </source>
</evidence>
<dbReference type="Proteomes" id="UP000632154">
    <property type="component" value="Unassembled WGS sequence"/>
</dbReference>
<dbReference type="EMBL" id="BNAL01000024">
    <property type="protein sequence ID" value="GHG06288.1"/>
    <property type="molecule type" value="Genomic_DNA"/>
</dbReference>
<organism evidence="2 3">
    <name type="scientific">Deinococcus piscis</name>
    <dbReference type="NCBI Taxonomy" id="394230"/>
    <lineage>
        <taxon>Bacteria</taxon>
        <taxon>Thermotogati</taxon>
        <taxon>Deinococcota</taxon>
        <taxon>Deinococci</taxon>
        <taxon>Deinococcales</taxon>
        <taxon>Deinococcaceae</taxon>
        <taxon>Deinococcus</taxon>
    </lineage>
</organism>
<gene>
    <name evidence="2" type="ORF">GCM10017783_18590</name>
</gene>
<dbReference type="InterPro" id="IPR025748">
    <property type="entry name" value="PrcB_C_dom"/>
</dbReference>
<feature type="domain" description="PrcB C-terminal" evidence="1">
    <location>
        <begin position="286"/>
        <end position="341"/>
    </location>
</feature>
<comment type="caution">
    <text evidence="2">The sequence shown here is derived from an EMBL/GenBank/DDBJ whole genome shotgun (WGS) entry which is preliminary data.</text>
</comment>
<name>A0ABQ3K8Y4_9DEIO</name>
<accession>A0ABQ3K8Y4</accession>